<organism evidence="1">
    <name type="scientific">Rhizopus microsporus var. microsporus</name>
    <dbReference type="NCBI Taxonomy" id="86635"/>
    <lineage>
        <taxon>Eukaryota</taxon>
        <taxon>Fungi</taxon>
        <taxon>Fungi incertae sedis</taxon>
        <taxon>Mucoromycota</taxon>
        <taxon>Mucoromycotina</taxon>
        <taxon>Mucoromycetes</taxon>
        <taxon>Mucorales</taxon>
        <taxon>Mucorineae</taxon>
        <taxon>Rhizopodaceae</taxon>
        <taxon>Rhizopus</taxon>
    </lineage>
</organism>
<evidence type="ECO:0000313" key="1">
    <source>
        <dbReference type="EMBL" id="ORE11294.1"/>
    </source>
</evidence>
<proteinExistence type="predicted"/>
<dbReference type="AlphaFoldDB" id="A0A1X0RH26"/>
<dbReference type="OrthoDB" id="2263377at2759"/>
<reference evidence="1" key="1">
    <citation type="journal article" date="2016" name="Proc. Natl. Acad. Sci. U.S.A.">
        <title>Lipid metabolic changes in an early divergent fungus govern the establishment of a mutualistic symbiosis with endobacteria.</title>
        <authorList>
            <person name="Lastovetsky O.A."/>
            <person name="Gaspar M.L."/>
            <person name="Mondo S.J."/>
            <person name="LaButti K.M."/>
            <person name="Sandor L."/>
            <person name="Grigoriev I.V."/>
            <person name="Henry S.A."/>
            <person name="Pawlowska T.E."/>
        </authorList>
    </citation>
    <scope>NUCLEOTIDE SEQUENCE [LARGE SCALE GENOMIC DNA]</scope>
    <source>
        <strain evidence="1">ATCC 52814</strain>
    </source>
</reference>
<dbReference type="EMBL" id="KV921858">
    <property type="protein sequence ID" value="ORE11294.1"/>
    <property type="molecule type" value="Genomic_DNA"/>
</dbReference>
<protein>
    <submittedName>
        <fullName evidence="1">Uncharacterized protein</fullName>
    </submittedName>
</protein>
<accession>A0A1X0RH26</accession>
<gene>
    <name evidence="1" type="ORF">BCV72DRAFT_327440</name>
</gene>
<name>A0A1X0RH26_RHIZD</name>
<dbReference type="Proteomes" id="UP000242414">
    <property type="component" value="Unassembled WGS sequence"/>
</dbReference>
<dbReference type="VEuPathDB" id="FungiDB:BCV72DRAFT_327440"/>
<sequence length="107" mass="12480">MCKQRKEPAIDGKWTFIKCYIDYISYIFDRNFIFSVSKHFSTKVHILLKPALSFDAYLSIRELKRYDWCMDIEVSPPPADWISSLSLCVQLLAKACKSKNLLDIHTA</sequence>